<dbReference type="PANTHER" id="PTHR45691">
    <property type="entry name" value="PROTEIN DIAPHANOUS"/>
    <property type="match status" value="1"/>
</dbReference>
<gene>
    <name evidence="5" type="ORF">D4764_09G0006310</name>
</gene>
<dbReference type="Proteomes" id="UP000324091">
    <property type="component" value="Chromosome 9"/>
</dbReference>
<evidence type="ECO:0000313" key="5">
    <source>
        <dbReference type="EMBL" id="TWW55582.1"/>
    </source>
</evidence>
<dbReference type="Pfam" id="PF06367">
    <property type="entry name" value="Drf_FH3"/>
    <property type="match status" value="1"/>
</dbReference>
<proteinExistence type="inferred from homology"/>
<dbReference type="PROSITE" id="PS51232">
    <property type="entry name" value="GBD_FH3"/>
    <property type="match status" value="1"/>
</dbReference>
<sequence length="308" mass="35736">MLQDHSDEYILELFEKMLVDMNLNEEKQQPLREKDIMIKREMVSQYLHTSKTGQNQKESTKSAVMYIQELKSDYRDSQLLSCLESLRVSLNNNPVSWVQNFGDDGLALLLTLLKRLQEDKDEYSSRMLGVKCQHEIIRCLKAFMNNKYGLKSMLESAEGIPLLVRAINPKVPHMMVDAVRLLSAICILEQPENLHERVLEAITEEAEKQDIERFQPLITGMSNHNIALKGGCMQLINALISRGEELDFRIHIRSELQRLGLRKLLGEVKSIENEELRVQLTVFEEQAEDDSYDLKARLEDIRIEMEYP</sequence>
<comment type="caution">
    <text evidence="5">The sequence shown here is derived from an EMBL/GenBank/DDBJ whole genome shotgun (WGS) entry which is preliminary data.</text>
</comment>
<accession>A0A5C6MKB8</accession>
<organism evidence="5 6">
    <name type="scientific">Takifugu flavidus</name>
    <name type="common">sansaifugu</name>
    <dbReference type="NCBI Taxonomy" id="433684"/>
    <lineage>
        <taxon>Eukaryota</taxon>
        <taxon>Metazoa</taxon>
        <taxon>Chordata</taxon>
        <taxon>Craniata</taxon>
        <taxon>Vertebrata</taxon>
        <taxon>Euteleostomi</taxon>
        <taxon>Actinopterygii</taxon>
        <taxon>Neopterygii</taxon>
        <taxon>Teleostei</taxon>
        <taxon>Neoteleostei</taxon>
        <taxon>Acanthomorphata</taxon>
        <taxon>Eupercaria</taxon>
        <taxon>Tetraodontiformes</taxon>
        <taxon>Tetradontoidea</taxon>
        <taxon>Tetraodontidae</taxon>
        <taxon>Takifugu</taxon>
    </lineage>
</organism>
<dbReference type="PANTHER" id="PTHR45691:SF4">
    <property type="entry name" value="PROTEIN DIAPHANOUS HOMOLOG 1"/>
    <property type="match status" value="1"/>
</dbReference>
<dbReference type="AlphaFoldDB" id="A0A5C6MKB8"/>
<dbReference type="GO" id="GO:0030041">
    <property type="term" value="P:actin filament polymerization"/>
    <property type="evidence" value="ECO:0007669"/>
    <property type="project" value="TreeGrafter"/>
</dbReference>
<reference evidence="5 6" key="1">
    <citation type="submission" date="2019-04" db="EMBL/GenBank/DDBJ databases">
        <title>Chromosome genome assembly for Takifugu flavidus.</title>
        <authorList>
            <person name="Xiao S."/>
        </authorList>
    </citation>
    <scope>NUCLEOTIDE SEQUENCE [LARGE SCALE GENOMIC DNA]</scope>
    <source>
        <strain evidence="5">HTHZ2018</strain>
        <tissue evidence="5">Muscle</tissue>
    </source>
</reference>
<evidence type="ECO:0000256" key="2">
    <source>
        <dbReference type="ARBA" id="ARBA00023054"/>
    </source>
</evidence>
<dbReference type="Pfam" id="PF06371">
    <property type="entry name" value="Drf_GBD"/>
    <property type="match status" value="1"/>
</dbReference>
<evidence type="ECO:0000313" key="6">
    <source>
        <dbReference type="Proteomes" id="UP000324091"/>
    </source>
</evidence>
<keyword evidence="2 3" id="KW-0175">Coiled coil</keyword>
<dbReference type="InterPro" id="IPR051412">
    <property type="entry name" value="Formin_Homology_Diaphanous_sf"/>
</dbReference>
<feature type="coiled-coil region" evidence="3">
    <location>
        <begin position="106"/>
        <end position="133"/>
    </location>
</feature>
<dbReference type="InterPro" id="IPR016024">
    <property type="entry name" value="ARM-type_fold"/>
</dbReference>
<protein>
    <submittedName>
        <fullName evidence="5">Protein diaphanous-like protein 1</fullName>
    </submittedName>
</protein>
<dbReference type="InterPro" id="IPR044933">
    <property type="entry name" value="DIA_GBD_sf"/>
</dbReference>
<dbReference type="InterPro" id="IPR010473">
    <property type="entry name" value="GTPase-bd"/>
</dbReference>
<evidence type="ECO:0000256" key="1">
    <source>
        <dbReference type="ARBA" id="ARBA00008214"/>
    </source>
</evidence>
<dbReference type="GO" id="GO:0003779">
    <property type="term" value="F:actin binding"/>
    <property type="evidence" value="ECO:0007669"/>
    <property type="project" value="InterPro"/>
</dbReference>
<dbReference type="InterPro" id="IPR010472">
    <property type="entry name" value="FH3_dom"/>
</dbReference>
<dbReference type="Gene3D" id="1.25.10.10">
    <property type="entry name" value="Leucine-rich Repeat Variant"/>
    <property type="match status" value="1"/>
</dbReference>
<name>A0A5C6MKB8_9TELE</name>
<dbReference type="Gene3D" id="1.10.20.40">
    <property type="entry name" value="Formin, diaphanous GTPase-binding domain"/>
    <property type="match status" value="1"/>
</dbReference>
<evidence type="ECO:0000256" key="3">
    <source>
        <dbReference type="SAM" id="Coils"/>
    </source>
</evidence>
<dbReference type="SMART" id="SM01140">
    <property type="entry name" value="Drf_GBD"/>
    <property type="match status" value="1"/>
</dbReference>
<comment type="similarity">
    <text evidence="1">Belongs to the formin homology family. Diaphanous subfamily.</text>
</comment>
<feature type="domain" description="GBD/FH3" evidence="4">
    <location>
        <begin position="2"/>
        <end position="308"/>
    </location>
</feature>
<dbReference type="InterPro" id="IPR014768">
    <property type="entry name" value="GBD/FH3_dom"/>
</dbReference>
<dbReference type="GO" id="GO:0031267">
    <property type="term" value="F:small GTPase binding"/>
    <property type="evidence" value="ECO:0007669"/>
    <property type="project" value="InterPro"/>
</dbReference>
<dbReference type="SUPFAM" id="SSF48371">
    <property type="entry name" value="ARM repeat"/>
    <property type="match status" value="1"/>
</dbReference>
<dbReference type="EMBL" id="RHFK02000022">
    <property type="protein sequence ID" value="TWW55582.1"/>
    <property type="molecule type" value="Genomic_DNA"/>
</dbReference>
<dbReference type="GO" id="GO:0005884">
    <property type="term" value="C:actin filament"/>
    <property type="evidence" value="ECO:0007669"/>
    <property type="project" value="TreeGrafter"/>
</dbReference>
<keyword evidence="6" id="KW-1185">Reference proteome</keyword>
<dbReference type="SMART" id="SM01139">
    <property type="entry name" value="Drf_FH3"/>
    <property type="match status" value="1"/>
</dbReference>
<dbReference type="InterPro" id="IPR011989">
    <property type="entry name" value="ARM-like"/>
</dbReference>
<evidence type="ECO:0000259" key="4">
    <source>
        <dbReference type="PROSITE" id="PS51232"/>
    </source>
</evidence>